<sequence length="292" mass="30441">MRFIVGYTATPAGSDALALGARLARSWGATLDIVLVLHSEHRPTLVPSDAGYDRFLHDRSEGWLADAARRVPAEVTTRTHLVYADTFSAGLMDTAGSLGAMLIVIGAAHDGIFGRFTLGSVAADLLHSSSVPVALAPIGTADAGHALGISRMTCTIGTKAGSEVLLAAGIRFAAAAHVPLRLVSLVAVDLPGGVEDKLVSKHGAIHAQEVLNYAAARLPESVVATADVVFGDSIEQAIGSLDWNPDEIVLVGSSRLAQPRRLFLGSTAAKMLRALPVPMIVVPRESHLTQGI</sequence>
<dbReference type="InterPro" id="IPR006016">
    <property type="entry name" value="UspA"/>
</dbReference>
<evidence type="ECO:0000259" key="2">
    <source>
        <dbReference type="Pfam" id="PF00582"/>
    </source>
</evidence>
<comment type="similarity">
    <text evidence="1">Belongs to the universal stress protein A family.</text>
</comment>
<dbReference type="PANTHER" id="PTHR46268:SF6">
    <property type="entry name" value="UNIVERSAL STRESS PROTEIN UP12"/>
    <property type="match status" value="1"/>
</dbReference>
<organism evidence="3 4">
    <name type="scientific">Glaciibacter psychrotolerans</name>
    <dbReference type="NCBI Taxonomy" id="670054"/>
    <lineage>
        <taxon>Bacteria</taxon>
        <taxon>Bacillati</taxon>
        <taxon>Actinomycetota</taxon>
        <taxon>Actinomycetes</taxon>
        <taxon>Micrococcales</taxon>
        <taxon>Microbacteriaceae</taxon>
        <taxon>Glaciibacter</taxon>
    </lineage>
</organism>
<name>A0A7Z0J5K2_9MICO</name>
<evidence type="ECO:0000256" key="1">
    <source>
        <dbReference type="ARBA" id="ARBA00008791"/>
    </source>
</evidence>
<gene>
    <name evidence="3" type="ORF">HNR05_001027</name>
</gene>
<dbReference type="EMBL" id="JACCFM010000001">
    <property type="protein sequence ID" value="NYJ19236.1"/>
    <property type="molecule type" value="Genomic_DNA"/>
</dbReference>
<dbReference type="CDD" id="cd00293">
    <property type="entry name" value="USP-like"/>
    <property type="match status" value="1"/>
</dbReference>
<comment type="caution">
    <text evidence="3">The sequence shown here is derived from an EMBL/GenBank/DDBJ whole genome shotgun (WGS) entry which is preliminary data.</text>
</comment>
<dbReference type="SUPFAM" id="SSF52402">
    <property type="entry name" value="Adenine nucleotide alpha hydrolases-like"/>
    <property type="match status" value="2"/>
</dbReference>
<evidence type="ECO:0000313" key="4">
    <source>
        <dbReference type="Proteomes" id="UP000537260"/>
    </source>
</evidence>
<dbReference type="Gene3D" id="3.40.50.620">
    <property type="entry name" value="HUPs"/>
    <property type="match status" value="2"/>
</dbReference>
<feature type="domain" description="UspA" evidence="2">
    <location>
        <begin position="160"/>
        <end position="283"/>
    </location>
</feature>
<feature type="domain" description="UspA" evidence="2">
    <location>
        <begin position="2"/>
        <end position="136"/>
    </location>
</feature>
<evidence type="ECO:0000313" key="3">
    <source>
        <dbReference type="EMBL" id="NYJ19236.1"/>
    </source>
</evidence>
<dbReference type="InterPro" id="IPR014729">
    <property type="entry name" value="Rossmann-like_a/b/a_fold"/>
</dbReference>
<accession>A0A7Z0J5K2</accession>
<dbReference type="PANTHER" id="PTHR46268">
    <property type="entry name" value="STRESS RESPONSE PROTEIN NHAX"/>
    <property type="match status" value="1"/>
</dbReference>
<dbReference type="RefSeq" id="WP_179578033.1">
    <property type="nucleotide sequence ID" value="NZ_JACCFM010000001.1"/>
</dbReference>
<reference evidence="3 4" key="1">
    <citation type="submission" date="2020-07" db="EMBL/GenBank/DDBJ databases">
        <title>Sequencing the genomes of 1000 actinobacteria strains.</title>
        <authorList>
            <person name="Klenk H.-P."/>
        </authorList>
    </citation>
    <scope>NUCLEOTIDE SEQUENCE [LARGE SCALE GENOMIC DNA]</scope>
    <source>
        <strain evidence="3 4">LI1</strain>
    </source>
</reference>
<proteinExistence type="inferred from homology"/>
<keyword evidence="4" id="KW-1185">Reference proteome</keyword>
<dbReference type="Pfam" id="PF00582">
    <property type="entry name" value="Usp"/>
    <property type="match status" value="2"/>
</dbReference>
<dbReference type="AlphaFoldDB" id="A0A7Z0J5K2"/>
<protein>
    <submittedName>
        <fullName evidence="3">Nucleotide-binding universal stress UspA family protein</fullName>
    </submittedName>
</protein>
<dbReference type="Proteomes" id="UP000537260">
    <property type="component" value="Unassembled WGS sequence"/>
</dbReference>